<keyword evidence="3" id="KW-0862">Zinc</keyword>
<dbReference type="InterPro" id="IPR017455">
    <property type="entry name" value="Znf_FYVE-rel"/>
</dbReference>
<keyword evidence="2 4" id="KW-0863">Zinc-finger</keyword>
<protein>
    <recommendedName>
        <fullName evidence="6">FYVE-type domain-containing protein</fullName>
    </recommendedName>
</protein>
<dbReference type="InterPro" id="IPR013083">
    <property type="entry name" value="Znf_RING/FYVE/PHD"/>
</dbReference>
<evidence type="ECO:0000256" key="2">
    <source>
        <dbReference type="ARBA" id="ARBA00022771"/>
    </source>
</evidence>
<sequence>MSFPLPRKALPVIEVSDEEREACKATAERMLQQTVQEYERFTMVEQKQVDPNAWKLFTTRDQLKLYKKRRRSKKDGGVRGYSNSSCASFDDMMKSASIMSDMRGSLDSNVSASTASTSAATMAPMLMVGDCVGKVENALYAIVTQSQDELALADIFLHDDVADCAILNTMEGPSEDQPFHFLGYKWFVKRSPTSTHLVKHRDSVYLEYSGLTRTRLGERLGFHIMHSVDLPNFPPMDESQCVRALQSLCFLYTQKQDNLVEVFMMGNVLLSGNIVKPLASLLATDAMLSITRLVDCAEAKRLTKMIRRRKVDDLLHMHRVKANECSLCREKKKLFGSMHECDVCGKVICARCRVHKKVFVGDGILGTFQKVNCCKTCVLVANAPSAPLGPMPTKQSLHSQTRRPGSGSQLRTTPRANASTSSTGRPNGSALLDGPSKSIGRPPKSSSSMTSTFVTSSAPNESIAYLEASDMERLSLVDRQRQSQREQVVEELYTPGAQVTTAGDGNNARPVTAAWNAMPSPQSSARPPTPVQTASAPSSAPRPQSQSDLFLRMLELNKVAESTYHTTKQNEVFLQQQVARRY</sequence>
<comment type="caution">
    <text evidence="7">The sequence shown here is derived from an EMBL/GenBank/DDBJ whole genome shotgun (WGS) entry which is preliminary data.</text>
</comment>
<evidence type="ECO:0000313" key="7">
    <source>
        <dbReference type="EMBL" id="DBA01999.1"/>
    </source>
</evidence>
<dbReference type="Gene3D" id="3.30.40.10">
    <property type="entry name" value="Zinc/RING finger domain, C3HC4 (zinc finger)"/>
    <property type="match status" value="1"/>
</dbReference>
<dbReference type="InterPro" id="IPR011011">
    <property type="entry name" value="Znf_FYVE_PHD"/>
</dbReference>
<evidence type="ECO:0000256" key="3">
    <source>
        <dbReference type="ARBA" id="ARBA00022833"/>
    </source>
</evidence>
<dbReference type="Proteomes" id="UP001146120">
    <property type="component" value="Unassembled WGS sequence"/>
</dbReference>
<evidence type="ECO:0000259" key="6">
    <source>
        <dbReference type="PROSITE" id="PS50178"/>
    </source>
</evidence>
<reference evidence="7" key="1">
    <citation type="submission" date="2022-11" db="EMBL/GenBank/DDBJ databases">
        <authorList>
            <person name="Morgan W.R."/>
            <person name="Tartar A."/>
        </authorList>
    </citation>
    <scope>NUCLEOTIDE SEQUENCE</scope>
    <source>
        <strain evidence="7">ARSEF 373</strain>
    </source>
</reference>
<dbReference type="InterPro" id="IPR023393">
    <property type="entry name" value="START-like_dom_sf"/>
</dbReference>
<dbReference type="GO" id="GO:0008270">
    <property type="term" value="F:zinc ion binding"/>
    <property type="evidence" value="ECO:0007669"/>
    <property type="project" value="UniProtKB-KW"/>
</dbReference>
<feature type="region of interest" description="Disordered" evidence="5">
    <location>
        <begin position="388"/>
        <end position="457"/>
    </location>
</feature>
<feature type="region of interest" description="Disordered" evidence="5">
    <location>
        <begin position="497"/>
        <end position="545"/>
    </location>
</feature>
<dbReference type="PROSITE" id="PS50178">
    <property type="entry name" value="ZF_FYVE"/>
    <property type="match status" value="1"/>
</dbReference>
<evidence type="ECO:0000313" key="8">
    <source>
        <dbReference type="Proteomes" id="UP001146120"/>
    </source>
</evidence>
<organism evidence="7 8">
    <name type="scientific">Lagenidium giganteum</name>
    <dbReference type="NCBI Taxonomy" id="4803"/>
    <lineage>
        <taxon>Eukaryota</taxon>
        <taxon>Sar</taxon>
        <taxon>Stramenopiles</taxon>
        <taxon>Oomycota</taxon>
        <taxon>Peronosporomycetes</taxon>
        <taxon>Pythiales</taxon>
        <taxon>Pythiaceae</taxon>
    </lineage>
</organism>
<reference evidence="7" key="2">
    <citation type="journal article" date="2023" name="Microbiol Resour">
        <title>Decontamination and Annotation of the Draft Genome Sequence of the Oomycete Lagenidium giganteum ARSEF 373.</title>
        <authorList>
            <person name="Morgan W.R."/>
            <person name="Tartar A."/>
        </authorList>
    </citation>
    <scope>NUCLEOTIDE SEQUENCE</scope>
    <source>
        <strain evidence="7">ARSEF 373</strain>
    </source>
</reference>
<evidence type="ECO:0000256" key="5">
    <source>
        <dbReference type="SAM" id="MobiDB-lite"/>
    </source>
</evidence>
<feature type="compositionally biased region" description="Low complexity" evidence="5">
    <location>
        <begin position="445"/>
        <end position="457"/>
    </location>
</feature>
<keyword evidence="1" id="KW-0479">Metal-binding</keyword>
<evidence type="ECO:0000256" key="4">
    <source>
        <dbReference type="PROSITE-ProRule" id="PRU00091"/>
    </source>
</evidence>
<dbReference type="SUPFAM" id="SSF55961">
    <property type="entry name" value="Bet v1-like"/>
    <property type="match status" value="1"/>
</dbReference>
<proteinExistence type="predicted"/>
<dbReference type="EMBL" id="DAKRPA010000037">
    <property type="protein sequence ID" value="DBA01999.1"/>
    <property type="molecule type" value="Genomic_DNA"/>
</dbReference>
<feature type="domain" description="FYVE-type" evidence="6">
    <location>
        <begin position="319"/>
        <end position="382"/>
    </location>
</feature>
<accession>A0AAV2Z8Z3</accession>
<evidence type="ECO:0000256" key="1">
    <source>
        <dbReference type="ARBA" id="ARBA00022723"/>
    </source>
</evidence>
<feature type="compositionally biased region" description="Polar residues" evidence="5">
    <location>
        <begin position="393"/>
        <end position="426"/>
    </location>
</feature>
<dbReference type="AlphaFoldDB" id="A0AAV2Z8Z3"/>
<keyword evidence="8" id="KW-1185">Reference proteome</keyword>
<dbReference type="InterPro" id="IPR052727">
    <property type="entry name" value="Rab4/Rab5_effector"/>
</dbReference>
<dbReference type="PANTHER" id="PTHR13510">
    <property type="entry name" value="FYVE-FINGER-CONTAINING RAB5 EFFECTOR PROTEIN RABENOSYN-5-RELATED"/>
    <property type="match status" value="1"/>
</dbReference>
<dbReference type="Gene3D" id="3.30.530.20">
    <property type="match status" value="1"/>
</dbReference>
<dbReference type="SUPFAM" id="SSF57903">
    <property type="entry name" value="FYVE/PHD zinc finger"/>
    <property type="match status" value="1"/>
</dbReference>
<gene>
    <name evidence="7" type="ORF">N0F65_000246</name>
</gene>
<feature type="compositionally biased region" description="Low complexity" evidence="5">
    <location>
        <begin position="532"/>
        <end position="545"/>
    </location>
</feature>
<name>A0AAV2Z8Z3_9STRA</name>
<dbReference type="CDD" id="cd00065">
    <property type="entry name" value="FYVE_like_SF"/>
    <property type="match status" value="1"/>
</dbReference>
<dbReference type="PANTHER" id="PTHR13510:SF44">
    <property type="entry name" value="RABENOSYN-5"/>
    <property type="match status" value="1"/>
</dbReference>